<name>A0A1H0MVE6_9ACTN</name>
<accession>A0A1H0MVE6</accession>
<reference evidence="7" key="1">
    <citation type="submission" date="2016-10" db="EMBL/GenBank/DDBJ databases">
        <authorList>
            <person name="Varghese N."/>
            <person name="Submissions S."/>
        </authorList>
    </citation>
    <scope>NUCLEOTIDE SEQUENCE [LARGE SCALE GENOMIC DNA]</scope>
    <source>
        <strain evidence="7">DSM 45843</strain>
    </source>
</reference>
<dbReference type="Pfam" id="PF00532">
    <property type="entry name" value="Peripla_BP_1"/>
    <property type="match status" value="1"/>
</dbReference>
<sequence length="336" mass="36599">MRSRVTLADVAARAGTSKTTAHYVLNGRDQEMRISEDARQRVLAAAGELGYRPNLMARGLRTDVTRTIALITDTVASGQFAGQLVYGSLEAAARHGHLLFVCETDDDPEIETRLVEELLDRRVDAFLLATSSTREVEIPPALEKSRLVLLNCRAPHTGVPSVRPDEVQAGHDAVQVLLDAGHRDGIWVVGEAGEHVVAGRERRAGMRRALTAAGVELAGRVECHWWPESAFEAVDAWLAAGTRPRALVCLNDRVAMGAYQALARHGLRIPDDVSVVSFDDSDLASWLQPQLTSIAIPHYELATRAVDLLLADPVAEFAEHRVPMPVRLRDSVAPPA</sequence>
<dbReference type="InterPro" id="IPR028082">
    <property type="entry name" value="Peripla_BP_I"/>
</dbReference>
<dbReference type="PANTHER" id="PTHR30146:SF148">
    <property type="entry name" value="HTH-TYPE TRANSCRIPTIONAL REPRESSOR PURR-RELATED"/>
    <property type="match status" value="1"/>
</dbReference>
<evidence type="ECO:0000313" key="7">
    <source>
        <dbReference type="Proteomes" id="UP000199088"/>
    </source>
</evidence>
<proteinExistence type="predicted"/>
<dbReference type="RefSeq" id="WP_207500564.1">
    <property type="nucleotide sequence ID" value="NZ_FNIR01000008.1"/>
</dbReference>
<dbReference type="SUPFAM" id="SSF47413">
    <property type="entry name" value="lambda repressor-like DNA-binding domains"/>
    <property type="match status" value="1"/>
</dbReference>
<dbReference type="STRING" id="1052260.SAMN05660199_02651"/>
<dbReference type="InterPro" id="IPR010982">
    <property type="entry name" value="Lambda_DNA-bd_dom_sf"/>
</dbReference>
<gene>
    <name evidence="6" type="ORF">SAMN05660199_02651</name>
</gene>
<keyword evidence="1" id="KW-0678">Repressor</keyword>
<dbReference type="Gene3D" id="3.40.50.2300">
    <property type="match status" value="2"/>
</dbReference>
<dbReference type="GO" id="GO:0003700">
    <property type="term" value="F:DNA-binding transcription factor activity"/>
    <property type="evidence" value="ECO:0007669"/>
    <property type="project" value="TreeGrafter"/>
</dbReference>
<evidence type="ECO:0000256" key="2">
    <source>
        <dbReference type="ARBA" id="ARBA00023015"/>
    </source>
</evidence>
<dbReference type="SMART" id="SM00354">
    <property type="entry name" value="HTH_LACI"/>
    <property type="match status" value="1"/>
</dbReference>
<evidence type="ECO:0000313" key="6">
    <source>
        <dbReference type="EMBL" id="SDO84439.1"/>
    </source>
</evidence>
<dbReference type="InterPro" id="IPR001761">
    <property type="entry name" value="Peripla_BP/Lac1_sug-bd_dom"/>
</dbReference>
<keyword evidence="3" id="KW-0238">DNA-binding</keyword>
<evidence type="ECO:0000256" key="4">
    <source>
        <dbReference type="ARBA" id="ARBA00023163"/>
    </source>
</evidence>
<feature type="domain" description="HTH lacI-type" evidence="5">
    <location>
        <begin position="5"/>
        <end position="62"/>
    </location>
</feature>
<dbReference type="GO" id="GO:0000976">
    <property type="term" value="F:transcription cis-regulatory region binding"/>
    <property type="evidence" value="ECO:0007669"/>
    <property type="project" value="TreeGrafter"/>
</dbReference>
<organism evidence="6 7">
    <name type="scientific">Klenkia soli</name>
    <dbReference type="NCBI Taxonomy" id="1052260"/>
    <lineage>
        <taxon>Bacteria</taxon>
        <taxon>Bacillati</taxon>
        <taxon>Actinomycetota</taxon>
        <taxon>Actinomycetes</taxon>
        <taxon>Geodermatophilales</taxon>
        <taxon>Geodermatophilaceae</taxon>
        <taxon>Klenkia</taxon>
    </lineage>
</organism>
<dbReference type="EMBL" id="FNIR01000008">
    <property type="protein sequence ID" value="SDO84439.1"/>
    <property type="molecule type" value="Genomic_DNA"/>
</dbReference>
<keyword evidence="2" id="KW-0805">Transcription regulation</keyword>
<keyword evidence="7" id="KW-1185">Reference proteome</keyword>
<dbReference type="Proteomes" id="UP000199088">
    <property type="component" value="Unassembled WGS sequence"/>
</dbReference>
<evidence type="ECO:0000256" key="1">
    <source>
        <dbReference type="ARBA" id="ARBA00022491"/>
    </source>
</evidence>
<dbReference type="PANTHER" id="PTHR30146">
    <property type="entry name" value="LACI-RELATED TRANSCRIPTIONAL REPRESSOR"/>
    <property type="match status" value="1"/>
</dbReference>
<dbReference type="PROSITE" id="PS50932">
    <property type="entry name" value="HTH_LACI_2"/>
    <property type="match status" value="1"/>
</dbReference>
<dbReference type="CDD" id="cd06288">
    <property type="entry name" value="PBP1_sucrose_transcription_regulator"/>
    <property type="match status" value="1"/>
</dbReference>
<dbReference type="InterPro" id="IPR000843">
    <property type="entry name" value="HTH_LacI"/>
</dbReference>
<keyword evidence="4" id="KW-0804">Transcription</keyword>
<dbReference type="CDD" id="cd01392">
    <property type="entry name" value="HTH_LacI"/>
    <property type="match status" value="1"/>
</dbReference>
<dbReference type="SUPFAM" id="SSF53822">
    <property type="entry name" value="Periplasmic binding protein-like I"/>
    <property type="match status" value="1"/>
</dbReference>
<dbReference type="Gene3D" id="1.10.260.40">
    <property type="entry name" value="lambda repressor-like DNA-binding domains"/>
    <property type="match status" value="1"/>
</dbReference>
<dbReference type="Pfam" id="PF00356">
    <property type="entry name" value="LacI"/>
    <property type="match status" value="1"/>
</dbReference>
<evidence type="ECO:0000256" key="3">
    <source>
        <dbReference type="ARBA" id="ARBA00023125"/>
    </source>
</evidence>
<dbReference type="AlphaFoldDB" id="A0A1H0MVE6"/>
<protein>
    <submittedName>
        <fullName evidence="6">Transcriptional regulator, LacI family</fullName>
    </submittedName>
</protein>
<evidence type="ECO:0000259" key="5">
    <source>
        <dbReference type="PROSITE" id="PS50932"/>
    </source>
</evidence>